<feature type="transmembrane region" description="Helical" evidence="1">
    <location>
        <begin position="36"/>
        <end position="53"/>
    </location>
</feature>
<keyword evidence="3" id="KW-1185">Reference proteome</keyword>
<dbReference type="AlphaFoldDB" id="A0A6A4H0T0"/>
<reference evidence="2" key="1">
    <citation type="journal article" date="2019" name="Environ. Microbiol.">
        <title>Fungal ecological strategies reflected in gene transcription - a case study of two litter decomposers.</title>
        <authorList>
            <person name="Barbi F."/>
            <person name="Kohler A."/>
            <person name="Barry K."/>
            <person name="Baskaran P."/>
            <person name="Daum C."/>
            <person name="Fauchery L."/>
            <person name="Ihrmark K."/>
            <person name="Kuo A."/>
            <person name="LaButti K."/>
            <person name="Lipzen A."/>
            <person name="Morin E."/>
            <person name="Grigoriev I.V."/>
            <person name="Henrissat B."/>
            <person name="Lindahl B."/>
            <person name="Martin F."/>
        </authorList>
    </citation>
    <scope>NUCLEOTIDE SEQUENCE</scope>
    <source>
        <strain evidence="2">JB14</strain>
    </source>
</reference>
<evidence type="ECO:0000313" key="3">
    <source>
        <dbReference type="Proteomes" id="UP000799118"/>
    </source>
</evidence>
<keyword evidence="1" id="KW-0472">Membrane</keyword>
<dbReference type="CDD" id="cd11296">
    <property type="entry name" value="O-FucT_like"/>
    <property type="match status" value="1"/>
</dbReference>
<protein>
    <submittedName>
        <fullName evidence="2">Uncharacterized protein</fullName>
    </submittedName>
</protein>
<dbReference type="OrthoDB" id="2559662at2759"/>
<organism evidence="2 3">
    <name type="scientific">Gymnopus androsaceus JB14</name>
    <dbReference type="NCBI Taxonomy" id="1447944"/>
    <lineage>
        <taxon>Eukaryota</taxon>
        <taxon>Fungi</taxon>
        <taxon>Dikarya</taxon>
        <taxon>Basidiomycota</taxon>
        <taxon>Agaricomycotina</taxon>
        <taxon>Agaricomycetes</taxon>
        <taxon>Agaricomycetidae</taxon>
        <taxon>Agaricales</taxon>
        <taxon>Marasmiineae</taxon>
        <taxon>Omphalotaceae</taxon>
        <taxon>Gymnopus</taxon>
    </lineage>
</organism>
<name>A0A6A4H0T0_9AGAR</name>
<evidence type="ECO:0000256" key="1">
    <source>
        <dbReference type="SAM" id="Phobius"/>
    </source>
</evidence>
<evidence type="ECO:0000313" key="2">
    <source>
        <dbReference type="EMBL" id="KAE9391822.1"/>
    </source>
</evidence>
<sequence>MFSGSYQRLASNVSPSSWQAIPLRAKQFIGTGKRRVIFISVIILLLLSSLTVHPTTRQLGQNLYYSATPSTSKGASKLGFGPPTYEKLKKWEDELPQHNLDLPYPEGRTGRYVKFTNQIKMLGWNNVFNEVLMNAHLAYESKRAYVFQDYVWKWDYYAWPPSEFLENPPRTPLNAIISGPTAGGLWGPGDDAPRSVSEKWFDVVCPSEKRRIINTRDVKPPIEWLMGNEIFDTWRKLLLDAPEQCIEIVAADEDNYPQTFDLWLWGSNRVLPLWESFSKSPTSRLLQSSPIVNSAVDRNEYLFLPHGPRPAHPATYKPFDRMLAMHVRRGDYIDACKGLADWNSTFYSWNLLDFLPDHFEAGPGGGWGWNTPENNALYEKHCLPTFEAIVQKVKDSKDDYIRAGVAKGEPIPRTLDVLYLLTNDESEWLDQLKDTLQKDGWNTIRTSRDITLDQEQTDVNMAVDMDIARRAAVFIGNGWSSFTSNIVHRRLVDGKEPISIRFY</sequence>
<accession>A0A6A4H0T0</accession>
<keyword evidence="1" id="KW-0812">Transmembrane</keyword>
<gene>
    <name evidence="2" type="ORF">BT96DRAFT_1023878</name>
</gene>
<dbReference type="Proteomes" id="UP000799118">
    <property type="component" value="Unassembled WGS sequence"/>
</dbReference>
<keyword evidence="1" id="KW-1133">Transmembrane helix</keyword>
<dbReference type="EMBL" id="ML769612">
    <property type="protein sequence ID" value="KAE9391822.1"/>
    <property type="molecule type" value="Genomic_DNA"/>
</dbReference>
<proteinExistence type="predicted"/>
<dbReference type="Gene3D" id="3.40.50.11350">
    <property type="match status" value="1"/>
</dbReference>